<dbReference type="InterPro" id="IPR000589">
    <property type="entry name" value="Ribosomal_uS15"/>
</dbReference>
<sequence>MLSKRKKQTIVEEHQQHETDTGSAEVQVGLLTRRIEELAGHLKKHPKDHHSRRGLLMMVGKRRRFLQYLQREDERAYSKITKKLKLD</sequence>
<dbReference type="FunFam" id="1.10.287.10:FF:000002">
    <property type="entry name" value="30S ribosomal protein S15"/>
    <property type="match status" value="1"/>
</dbReference>
<dbReference type="GO" id="GO:0003735">
    <property type="term" value="F:structural constituent of ribosome"/>
    <property type="evidence" value="ECO:0007669"/>
    <property type="project" value="InterPro"/>
</dbReference>
<dbReference type="EMBL" id="MFKI01000035">
    <property type="protein sequence ID" value="OGG38008.1"/>
    <property type="molecule type" value="Genomic_DNA"/>
</dbReference>
<comment type="caution">
    <text evidence="7">The sequence shown here is derived from an EMBL/GenBank/DDBJ whole genome shotgun (WGS) entry which is preliminary data.</text>
</comment>
<dbReference type="AlphaFoldDB" id="A0A1F6BM95"/>
<keyword evidence="1 4" id="KW-0689">Ribosomal protein</keyword>
<dbReference type="CDD" id="cd00353">
    <property type="entry name" value="Ribosomal_S15p_S13e"/>
    <property type="match status" value="1"/>
</dbReference>
<accession>A0A1F6BM95</accession>
<dbReference type="Pfam" id="PF00312">
    <property type="entry name" value="Ribosomal_S15"/>
    <property type="match status" value="1"/>
</dbReference>
<reference evidence="7 8" key="1">
    <citation type="journal article" date="2016" name="Nat. Commun.">
        <title>Thousands of microbial genomes shed light on interconnected biogeochemical processes in an aquifer system.</title>
        <authorList>
            <person name="Anantharaman K."/>
            <person name="Brown C.T."/>
            <person name="Hug L.A."/>
            <person name="Sharon I."/>
            <person name="Castelle C.J."/>
            <person name="Probst A.J."/>
            <person name="Thomas B.C."/>
            <person name="Singh A."/>
            <person name="Wilkins M.J."/>
            <person name="Karaoz U."/>
            <person name="Brodie E.L."/>
            <person name="Williams K.H."/>
            <person name="Hubbard S.S."/>
            <person name="Banfield J.F."/>
        </authorList>
    </citation>
    <scope>NUCLEOTIDE SEQUENCE [LARGE SCALE GENOMIC DNA]</scope>
</reference>
<evidence type="ECO:0000256" key="5">
    <source>
        <dbReference type="RuleBase" id="RU003919"/>
    </source>
</evidence>
<dbReference type="Gene3D" id="1.10.287.10">
    <property type="entry name" value="S15/NS1, RNA-binding"/>
    <property type="match status" value="1"/>
</dbReference>
<evidence type="ECO:0000313" key="7">
    <source>
        <dbReference type="EMBL" id="OGG38008.1"/>
    </source>
</evidence>
<dbReference type="Proteomes" id="UP000179324">
    <property type="component" value="Unassembled WGS sequence"/>
</dbReference>
<dbReference type="GO" id="GO:0006412">
    <property type="term" value="P:translation"/>
    <property type="evidence" value="ECO:0007669"/>
    <property type="project" value="UniProtKB-UniRule"/>
</dbReference>
<comment type="function">
    <text evidence="4">One of the primary rRNA binding proteins, it binds directly to 16S rRNA where it helps nucleate assembly of the platform of the 30S subunit by binding and bridging several RNA helices of the 16S rRNA.</text>
</comment>
<dbReference type="PANTHER" id="PTHR23321:SF26">
    <property type="entry name" value="SMALL RIBOSOMAL SUBUNIT PROTEIN US15M"/>
    <property type="match status" value="1"/>
</dbReference>
<dbReference type="GO" id="GO:0019843">
    <property type="term" value="F:rRNA binding"/>
    <property type="evidence" value="ECO:0007669"/>
    <property type="project" value="UniProtKB-UniRule"/>
</dbReference>
<dbReference type="SUPFAM" id="SSF47060">
    <property type="entry name" value="S15/NS1 RNA-binding domain"/>
    <property type="match status" value="1"/>
</dbReference>
<dbReference type="HAMAP" id="MF_01343_B">
    <property type="entry name" value="Ribosomal_uS15_B"/>
    <property type="match status" value="1"/>
</dbReference>
<gene>
    <name evidence="4" type="primary">rpsO</name>
    <name evidence="7" type="ORF">A2127_00780</name>
</gene>
<protein>
    <recommendedName>
        <fullName evidence="4">Small ribosomal subunit protein uS15</fullName>
    </recommendedName>
</protein>
<dbReference type="InterPro" id="IPR009068">
    <property type="entry name" value="uS15_NS1_RNA-bd_sf"/>
</dbReference>
<evidence type="ECO:0000313" key="8">
    <source>
        <dbReference type="Proteomes" id="UP000179324"/>
    </source>
</evidence>
<dbReference type="SMART" id="SM01387">
    <property type="entry name" value="Ribosomal_S15"/>
    <property type="match status" value="1"/>
</dbReference>
<evidence type="ECO:0000256" key="6">
    <source>
        <dbReference type="SAM" id="MobiDB-lite"/>
    </source>
</evidence>
<evidence type="ECO:0000256" key="2">
    <source>
        <dbReference type="ARBA" id="ARBA00023274"/>
    </source>
</evidence>
<keyword evidence="2 4" id="KW-0687">Ribonucleoprotein</keyword>
<keyword evidence="4" id="KW-0694">RNA-binding</keyword>
<organism evidence="7 8">
    <name type="scientific">Candidatus Jorgensenbacteria bacterium GWC1_48_12</name>
    <dbReference type="NCBI Taxonomy" id="1798469"/>
    <lineage>
        <taxon>Bacteria</taxon>
        <taxon>Candidatus Joergenseniibacteriota</taxon>
    </lineage>
</organism>
<comment type="similarity">
    <text evidence="4 5">Belongs to the universal ribosomal protein uS15 family.</text>
</comment>
<dbReference type="NCBIfam" id="TIGR00952">
    <property type="entry name" value="S15_bact"/>
    <property type="match status" value="1"/>
</dbReference>
<name>A0A1F6BM95_9BACT</name>
<dbReference type="GO" id="GO:0022627">
    <property type="term" value="C:cytosolic small ribosomal subunit"/>
    <property type="evidence" value="ECO:0007669"/>
    <property type="project" value="TreeGrafter"/>
</dbReference>
<comment type="function">
    <text evidence="4">Forms an intersubunit bridge (bridge B4) with the 23S rRNA of the 50S subunit in the ribosome.</text>
</comment>
<proteinExistence type="inferred from homology"/>
<comment type="subunit">
    <text evidence="3 4">Part of the 30S ribosomal subunit. Forms a bridge to the 50S subunit in the 70S ribosome, contacting the 23S rRNA.</text>
</comment>
<feature type="region of interest" description="Disordered" evidence="6">
    <location>
        <begin position="1"/>
        <end position="24"/>
    </location>
</feature>
<evidence type="ECO:0000256" key="1">
    <source>
        <dbReference type="ARBA" id="ARBA00022980"/>
    </source>
</evidence>
<evidence type="ECO:0000256" key="3">
    <source>
        <dbReference type="ARBA" id="ARBA00064542"/>
    </source>
</evidence>
<feature type="compositionally biased region" description="Basic and acidic residues" evidence="6">
    <location>
        <begin position="9"/>
        <end position="20"/>
    </location>
</feature>
<dbReference type="InterPro" id="IPR005290">
    <property type="entry name" value="Ribosomal_uS15_bac-type"/>
</dbReference>
<keyword evidence="4" id="KW-0699">rRNA-binding</keyword>
<dbReference type="Gene3D" id="6.10.250.3130">
    <property type="match status" value="1"/>
</dbReference>
<dbReference type="PANTHER" id="PTHR23321">
    <property type="entry name" value="RIBOSOMAL PROTEIN S15, BACTERIAL AND ORGANELLAR"/>
    <property type="match status" value="1"/>
</dbReference>
<evidence type="ECO:0000256" key="4">
    <source>
        <dbReference type="HAMAP-Rule" id="MF_01343"/>
    </source>
</evidence>